<dbReference type="CDD" id="cd02440">
    <property type="entry name" value="AdoMet_MTases"/>
    <property type="match status" value="1"/>
</dbReference>
<keyword evidence="1 3" id="KW-0808">Transferase</keyword>
<protein>
    <submittedName>
        <fullName evidence="3">Putative methyltransferase</fullName>
        <ecNumber evidence="3">2.1.1.-</ecNumber>
    </submittedName>
</protein>
<feature type="domain" description="Methyltransferase" evidence="2">
    <location>
        <begin position="70"/>
        <end position="161"/>
    </location>
</feature>
<dbReference type="GO" id="GO:0032259">
    <property type="term" value="P:methylation"/>
    <property type="evidence" value="ECO:0007669"/>
    <property type="project" value="UniProtKB-KW"/>
</dbReference>
<evidence type="ECO:0000259" key="2">
    <source>
        <dbReference type="Pfam" id="PF13649"/>
    </source>
</evidence>
<dbReference type="EC" id="2.1.1.-" evidence="3"/>
<evidence type="ECO:0000313" key="3">
    <source>
        <dbReference type="EMBL" id="TWU29401.1"/>
    </source>
</evidence>
<dbReference type="Gene3D" id="3.40.50.150">
    <property type="entry name" value="Vaccinia Virus protein VP39"/>
    <property type="match status" value="1"/>
</dbReference>
<evidence type="ECO:0000256" key="1">
    <source>
        <dbReference type="ARBA" id="ARBA00022679"/>
    </source>
</evidence>
<keyword evidence="4" id="KW-1185">Reference proteome</keyword>
<dbReference type="SUPFAM" id="SSF53335">
    <property type="entry name" value="S-adenosyl-L-methionine-dependent methyltransferases"/>
    <property type="match status" value="1"/>
</dbReference>
<dbReference type="AlphaFoldDB" id="A0A5C6D0X9"/>
<keyword evidence="3" id="KW-0489">Methyltransferase</keyword>
<accession>A0A5C6D0X9</accession>
<proteinExistence type="predicted"/>
<organism evidence="3 4">
    <name type="scientific">Bythopirellula polymerisocia</name>
    <dbReference type="NCBI Taxonomy" id="2528003"/>
    <lineage>
        <taxon>Bacteria</taxon>
        <taxon>Pseudomonadati</taxon>
        <taxon>Planctomycetota</taxon>
        <taxon>Planctomycetia</taxon>
        <taxon>Pirellulales</taxon>
        <taxon>Lacipirellulaceae</taxon>
        <taxon>Bythopirellula</taxon>
    </lineage>
</organism>
<dbReference type="Proteomes" id="UP000318437">
    <property type="component" value="Unassembled WGS sequence"/>
</dbReference>
<name>A0A5C6D0X9_9BACT</name>
<dbReference type="PANTHER" id="PTHR43861">
    <property type="entry name" value="TRANS-ACONITATE 2-METHYLTRANSFERASE-RELATED"/>
    <property type="match status" value="1"/>
</dbReference>
<gene>
    <name evidence="3" type="ORF">Pla144_01790</name>
</gene>
<dbReference type="InterPro" id="IPR029063">
    <property type="entry name" value="SAM-dependent_MTases_sf"/>
</dbReference>
<dbReference type="OrthoDB" id="9804312at2"/>
<evidence type="ECO:0000313" key="4">
    <source>
        <dbReference type="Proteomes" id="UP000318437"/>
    </source>
</evidence>
<reference evidence="3 4" key="1">
    <citation type="submission" date="2019-02" db="EMBL/GenBank/DDBJ databases">
        <title>Deep-cultivation of Planctomycetes and their phenomic and genomic characterization uncovers novel biology.</title>
        <authorList>
            <person name="Wiegand S."/>
            <person name="Jogler M."/>
            <person name="Boedeker C."/>
            <person name="Pinto D."/>
            <person name="Vollmers J."/>
            <person name="Rivas-Marin E."/>
            <person name="Kohn T."/>
            <person name="Peeters S.H."/>
            <person name="Heuer A."/>
            <person name="Rast P."/>
            <person name="Oberbeckmann S."/>
            <person name="Bunk B."/>
            <person name="Jeske O."/>
            <person name="Meyerdierks A."/>
            <person name="Storesund J.E."/>
            <person name="Kallscheuer N."/>
            <person name="Luecker S."/>
            <person name="Lage O.M."/>
            <person name="Pohl T."/>
            <person name="Merkel B.J."/>
            <person name="Hornburger P."/>
            <person name="Mueller R.-W."/>
            <person name="Bruemmer F."/>
            <person name="Labrenz M."/>
            <person name="Spormann A.M."/>
            <person name="Op Den Camp H."/>
            <person name="Overmann J."/>
            <person name="Amann R."/>
            <person name="Jetten M.S.M."/>
            <person name="Mascher T."/>
            <person name="Medema M.H."/>
            <person name="Devos D.P."/>
            <person name="Kaster A.-K."/>
            <person name="Ovreas L."/>
            <person name="Rohde M."/>
            <person name="Galperin M.Y."/>
            <person name="Jogler C."/>
        </authorList>
    </citation>
    <scope>NUCLEOTIDE SEQUENCE [LARGE SCALE GENOMIC DNA]</scope>
    <source>
        <strain evidence="3 4">Pla144</strain>
    </source>
</reference>
<dbReference type="EMBL" id="SJPS01000001">
    <property type="protein sequence ID" value="TWU29401.1"/>
    <property type="molecule type" value="Genomic_DNA"/>
</dbReference>
<dbReference type="Pfam" id="PF13649">
    <property type="entry name" value="Methyltransf_25"/>
    <property type="match status" value="1"/>
</dbReference>
<sequence length="252" mass="28467">MITVDELTATSPVVSSADPSITFDDYASEYEESLQYGLTVSGEKPEYFARRRIQWTRSLLDSKGVQISTVLDFGCGVGIATPLLNEILCPNCIWGFDPSRAAIERARRDHTCSTNNFVDSANVLPTSICDLVYTNGVFHHIPPDERATALATVWRTLRPGGWFAFWENNPWNPGTRLVMSRIPFDRDAIVISPFEANHLLLSAGFTTVRTDAWFLFPHALRWLRGFESLFHRFPLGAQYLVLAQKPLINERQ</sequence>
<dbReference type="InterPro" id="IPR041698">
    <property type="entry name" value="Methyltransf_25"/>
</dbReference>
<comment type="caution">
    <text evidence="3">The sequence shown here is derived from an EMBL/GenBank/DDBJ whole genome shotgun (WGS) entry which is preliminary data.</text>
</comment>
<dbReference type="RefSeq" id="WP_146447433.1">
    <property type="nucleotide sequence ID" value="NZ_SJPS01000001.1"/>
</dbReference>
<dbReference type="GO" id="GO:0008168">
    <property type="term" value="F:methyltransferase activity"/>
    <property type="evidence" value="ECO:0007669"/>
    <property type="project" value="UniProtKB-KW"/>
</dbReference>